<evidence type="ECO:0000313" key="5">
    <source>
        <dbReference type="EMBL" id="KAI9253451.1"/>
    </source>
</evidence>
<accession>A0AAD5PAW3</accession>
<comment type="caution">
    <text evidence="5">The sequence shown here is derived from an EMBL/GenBank/DDBJ whole genome shotgun (WGS) entry which is preliminary data.</text>
</comment>
<evidence type="ECO:0000256" key="1">
    <source>
        <dbReference type="ARBA" id="ARBA00012825"/>
    </source>
</evidence>
<feature type="region of interest" description="Disordered" evidence="3">
    <location>
        <begin position="111"/>
        <end position="139"/>
    </location>
</feature>
<sequence>MSSQPSKEWIQQRLAILKKQAGFAFHNDLFISVLLCLISGRDKHLLLTAAPHRLPEVAQMATLICRCLFGFSTANVVCHQHQNPSDLVHSLFAAARDEYNESAEHRNSSYSKIYGDSLHPPPESANRHRPTQSMQTLDSRPSLLSYPSFKTMGNRQHFDEDNRSIHPVSPIDFTVPTRRRSPPQNIRYTHLSTDRRDTLSAASSSRKESDYAIVESLQRTSSSGKLAQSIIIQRLDDANELVQATLLELIIAKELKISNARHTVPKPYFIVIAVLPQNYRQTSTSSQLLDRFFVSYNFDEDAFGSFGTPRGPVRRTALMKNEEIKALASQISKVHINIDITRYIRDIVVGIRTHPLIQGGLTARSSQEFVLVTKALAALFQRDYLTPDLVTIAADKVLGHRIRVLLQENESKPRVVTDVVADVLRIIYVPI</sequence>
<feature type="region of interest" description="Disordered" evidence="3">
    <location>
        <begin position="159"/>
        <end position="186"/>
    </location>
</feature>
<dbReference type="GO" id="GO:0016851">
    <property type="term" value="F:magnesium chelatase activity"/>
    <property type="evidence" value="ECO:0007669"/>
    <property type="project" value="UniProtKB-EC"/>
</dbReference>
<dbReference type="AlphaFoldDB" id="A0AAD5PAW3"/>
<reference evidence="5" key="2">
    <citation type="submission" date="2023-02" db="EMBL/GenBank/DDBJ databases">
        <authorList>
            <consortium name="DOE Joint Genome Institute"/>
            <person name="Mondo S.J."/>
            <person name="Chang Y."/>
            <person name="Wang Y."/>
            <person name="Ahrendt S."/>
            <person name="Andreopoulos W."/>
            <person name="Barry K."/>
            <person name="Beard J."/>
            <person name="Benny G.L."/>
            <person name="Blankenship S."/>
            <person name="Bonito G."/>
            <person name="Cuomo C."/>
            <person name="Desiro A."/>
            <person name="Gervers K.A."/>
            <person name="Hundley H."/>
            <person name="Kuo A."/>
            <person name="LaButti K."/>
            <person name="Lang B.F."/>
            <person name="Lipzen A."/>
            <person name="O'Donnell K."/>
            <person name="Pangilinan J."/>
            <person name="Reynolds N."/>
            <person name="Sandor L."/>
            <person name="Smith M.W."/>
            <person name="Tsang A."/>
            <person name="Grigoriev I.V."/>
            <person name="Stajich J.E."/>
            <person name="Spatafora J.W."/>
        </authorList>
    </citation>
    <scope>NUCLEOTIDE SEQUENCE</scope>
    <source>
        <strain evidence="5">RSA 2281</strain>
    </source>
</reference>
<dbReference type="InterPro" id="IPR052041">
    <property type="entry name" value="Nucleic_acid_metab_PIN/TRAM"/>
</dbReference>
<dbReference type="Proteomes" id="UP001209540">
    <property type="component" value="Unassembled WGS sequence"/>
</dbReference>
<dbReference type="EMBL" id="JAIXMP010000026">
    <property type="protein sequence ID" value="KAI9253451.1"/>
    <property type="molecule type" value="Genomic_DNA"/>
</dbReference>
<dbReference type="Gene3D" id="1.10.8.80">
    <property type="entry name" value="Magnesium chelatase subunit I, C-Terminal domain"/>
    <property type="match status" value="1"/>
</dbReference>
<evidence type="ECO:0000313" key="6">
    <source>
        <dbReference type="Proteomes" id="UP001209540"/>
    </source>
</evidence>
<evidence type="ECO:0000256" key="2">
    <source>
        <dbReference type="ARBA" id="ARBA00023444"/>
    </source>
</evidence>
<comment type="pathway">
    <text evidence="2">Porphyrin-containing compound metabolism.</text>
</comment>
<dbReference type="PANTHER" id="PTHR11603">
    <property type="entry name" value="AAA FAMILY ATPASE"/>
    <property type="match status" value="1"/>
</dbReference>
<feature type="domain" description="ChlI/MoxR AAA lid" evidence="4">
    <location>
        <begin position="352"/>
        <end position="415"/>
    </location>
</feature>
<proteinExistence type="predicted"/>
<keyword evidence="6" id="KW-1185">Reference proteome</keyword>
<dbReference type="Pfam" id="PF17863">
    <property type="entry name" value="AAA_lid_2"/>
    <property type="match status" value="1"/>
</dbReference>
<organism evidence="5 6">
    <name type="scientific">Phascolomyces articulosus</name>
    <dbReference type="NCBI Taxonomy" id="60185"/>
    <lineage>
        <taxon>Eukaryota</taxon>
        <taxon>Fungi</taxon>
        <taxon>Fungi incertae sedis</taxon>
        <taxon>Mucoromycota</taxon>
        <taxon>Mucoromycotina</taxon>
        <taxon>Mucoromycetes</taxon>
        <taxon>Mucorales</taxon>
        <taxon>Lichtheimiaceae</taxon>
        <taxon>Phascolomyces</taxon>
    </lineage>
</organism>
<reference evidence="5" key="1">
    <citation type="journal article" date="2022" name="IScience">
        <title>Evolution of zygomycete secretomes and the origins of terrestrial fungal ecologies.</title>
        <authorList>
            <person name="Chang Y."/>
            <person name="Wang Y."/>
            <person name="Mondo S."/>
            <person name="Ahrendt S."/>
            <person name="Andreopoulos W."/>
            <person name="Barry K."/>
            <person name="Beard J."/>
            <person name="Benny G.L."/>
            <person name="Blankenship S."/>
            <person name="Bonito G."/>
            <person name="Cuomo C."/>
            <person name="Desiro A."/>
            <person name="Gervers K.A."/>
            <person name="Hundley H."/>
            <person name="Kuo A."/>
            <person name="LaButti K."/>
            <person name="Lang B.F."/>
            <person name="Lipzen A."/>
            <person name="O'Donnell K."/>
            <person name="Pangilinan J."/>
            <person name="Reynolds N."/>
            <person name="Sandor L."/>
            <person name="Smith M.E."/>
            <person name="Tsang A."/>
            <person name="Grigoriev I.V."/>
            <person name="Stajich J.E."/>
            <person name="Spatafora J.W."/>
        </authorList>
    </citation>
    <scope>NUCLEOTIDE SEQUENCE</scope>
    <source>
        <strain evidence="5">RSA 2281</strain>
    </source>
</reference>
<dbReference type="EC" id="6.6.1.1" evidence="1"/>
<protein>
    <recommendedName>
        <fullName evidence="1">magnesium chelatase</fullName>
        <ecNumber evidence="1">6.6.1.1</ecNumber>
    </recommendedName>
</protein>
<gene>
    <name evidence="5" type="ORF">BDA99DRAFT_519820</name>
</gene>
<dbReference type="PANTHER" id="PTHR11603:SF132">
    <property type="entry name" value="C2H2-TYPE DOMAIN-CONTAINING PROTEIN"/>
    <property type="match status" value="1"/>
</dbReference>
<name>A0AAD5PAW3_9FUNG</name>
<evidence type="ECO:0000256" key="3">
    <source>
        <dbReference type="SAM" id="MobiDB-lite"/>
    </source>
</evidence>
<evidence type="ECO:0000259" key="4">
    <source>
        <dbReference type="Pfam" id="PF17863"/>
    </source>
</evidence>
<dbReference type="InterPro" id="IPR041628">
    <property type="entry name" value="ChlI/MoxR_AAA_lid"/>
</dbReference>